<evidence type="ECO:0000256" key="1">
    <source>
        <dbReference type="SAM" id="MobiDB-lite"/>
    </source>
</evidence>
<dbReference type="Proteomes" id="UP000822331">
    <property type="component" value="Unassembled WGS sequence"/>
</dbReference>
<feature type="region of interest" description="Disordered" evidence="1">
    <location>
        <begin position="181"/>
        <end position="208"/>
    </location>
</feature>
<dbReference type="EMBL" id="JAAMCP010000001">
    <property type="protein sequence ID" value="NTF35539.1"/>
    <property type="molecule type" value="Genomic_DNA"/>
</dbReference>
<sequence>MSHYRKIDVRIWNDAKFNTLSSDGKLAFFMLLTHPMLTALGAMRGTPEGLASEIGMDIELFKKGFAELLSQRLAEHDENGKLIALPNFLKYNPPANPNAVKSWVKSLDFLPECELRNLVIQRASQSAQGFKVPLPEPFMKLFAERFNEPESREQRAEIHIKGHIHEQDAKEDTYTRESFPLGYDDQTGELLDDSGTYDNWEDHDQVTR</sequence>
<keyword evidence="3" id="KW-1185">Reference proteome</keyword>
<evidence type="ECO:0000313" key="3">
    <source>
        <dbReference type="Proteomes" id="UP000822331"/>
    </source>
</evidence>
<proteinExistence type="predicted"/>
<name>A0ABX2IXR4_9HYPH</name>
<comment type="caution">
    <text evidence="2">The sequence shown here is derived from an EMBL/GenBank/DDBJ whole genome shotgun (WGS) entry which is preliminary data.</text>
</comment>
<reference evidence="2 3" key="1">
    <citation type="journal article" date="2020" name="Science">
        <title>Unexpected conservation and global transmission of agrobacterial virulence plasmids.</title>
        <authorList>
            <person name="Weisberg A.J."/>
            <person name="Davis E.W. 2nd"/>
            <person name="Tabima J."/>
            <person name="Belcher M.S."/>
            <person name="Miller M."/>
            <person name="Kuo C.H."/>
            <person name="Loper J.E."/>
            <person name="Grunwald N.J."/>
            <person name="Putnam M.L."/>
            <person name="Chang J.H."/>
        </authorList>
    </citation>
    <scope>NUCLEOTIDE SEQUENCE [LARGE SCALE GENOMIC DNA]</scope>
    <source>
        <strain evidence="2 3">A19/93</strain>
    </source>
</reference>
<protein>
    <submittedName>
        <fullName evidence="2">Uncharacterized protein</fullName>
    </submittedName>
</protein>
<dbReference type="RefSeq" id="WP_174003011.1">
    <property type="nucleotide sequence ID" value="NZ_JAAMCP010000001.1"/>
</dbReference>
<accession>A0ABX2IXR4</accession>
<gene>
    <name evidence="2" type="ORF">G6L72_02265</name>
</gene>
<organism evidence="2 3">
    <name type="scientific">Agrobacterium rubi</name>
    <dbReference type="NCBI Taxonomy" id="28099"/>
    <lineage>
        <taxon>Bacteria</taxon>
        <taxon>Pseudomonadati</taxon>
        <taxon>Pseudomonadota</taxon>
        <taxon>Alphaproteobacteria</taxon>
        <taxon>Hyphomicrobiales</taxon>
        <taxon>Rhizobiaceae</taxon>
        <taxon>Rhizobium/Agrobacterium group</taxon>
        <taxon>Agrobacterium</taxon>
    </lineage>
</organism>
<evidence type="ECO:0000313" key="2">
    <source>
        <dbReference type="EMBL" id="NTF35539.1"/>
    </source>
</evidence>